<evidence type="ECO:0000313" key="3">
    <source>
        <dbReference type="EMBL" id="MDN8670267.1"/>
    </source>
</evidence>
<gene>
    <name evidence="3" type="ORF">Q0S36_13065</name>
</gene>
<protein>
    <recommendedName>
        <fullName evidence="5">Yip1 domain-containing protein</fullName>
    </recommendedName>
</protein>
<name>A0ABT8QEE8_9GAMM</name>
<evidence type="ECO:0008006" key="5">
    <source>
        <dbReference type="Google" id="ProtNLM"/>
    </source>
</evidence>
<keyword evidence="2" id="KW-0812">Transmembrane</keyword>
<organism evidence="3 4">
    <name type="scientific">Stenotrophomonas indicatrix</name>
    <dbReference type="NCBI Taxonomy" id="2045451"/>
    <lineage>
        <taxon>Bacteria</taxon>
        <taxon>Pseudomonadati</taxon>
        <taxon>Pseudomonadota</taxon>
        <taxon>Gammaproteobacteria</taxon>
        <taxon>Lysobacterales</taxon>
        <taxon>Lysobacteraceae</taxon>
        <taxon>Stenotrophomonas</taxon>
    </lineage>
</organism>
<feature type="transmembrane region" description="Helical" evidence="2">
    <location>
        <begin position="155"/>
        <end position="174"/>
    </location>
</feature>
<accession>A0ABT8QEE8</accession>
<dbReference type="RefSeq" id="WP_301869752.1">
    <property type="nucleotide sequence ID" value="NZ_JAUKNN010000031.1"/>
</dbReference>
<dbReference type="EMBL" id="JAUKNN010000031">
    <property type="protein sequence ID" value="MDN8670267.1"/>
    <property type="molecule type" value="Genomic_DNA"/>
</dbReference>
<evidence type="ECO:0000256" key="1">
    <source>
        <dbReference type="SAM" id="MobiDB-lite"/>
    </source>
</evidence>
<keyword evidence="4" id="KW-1185">Reference proteome</keyword>
<comment type="caution">
    <text evidence="3">The sequence shown here is derived from an EMBL/GenBank/DDBJ whole genome shotgun (WGS) entry which is preliminary data.</text>
</comment>
<evidence type="ECO:0000256" key="2">
    <source>
        <dbReference type="SAM" id="Phobius"/>
    </source>
</evidence>
<feature type="region of interest" description="Disordered" evidence="1">
    <location>
        <begin position="1"/>
        <end position="31"/>
    </location>
</feature>
<sequence>MSGTRTGPEGGQPARYEKHRPAVTARSQGDSWHRRYRAPAGDPGFTPRTLSRAVMDLIRLLRSLEEFLYELVGWLVFYPRMFWRVLIHPGEVALYTRRELGKDLEHRFSDAISPVLMLILSVAIAHALEMAMRMSSPRLSTPVGQLLFSSEQGLLLTRSAVFCVYALGAALGTLRRQRLPVNRETLREPFSIQAFIACPFVVALALAQAAAASPSQAGPFTAPAIGALAVAWYLWARMRAFVALNGGAALRALGSVVVSFLLTTIGVVGLFAAVIL</sequence>
<keyword evidence="2" id="KW-1133">Transmembrane helix</keyword>
<feature type="transmembrane region" description="Helical" evidence="2">
    <location>
        <begin position="217"/>
        <end position="236"/>
    </location>
</feature>
<evidence type="ECO:0000313" key="4">
    <source>
        <dbReference type="Proteomes" id="UP001174315"/>
    </source>
</evidence>
<keyword evidence="2" id="KW-0472">Membrane</keyword>
<feature type="transmembrane region" description="Helical" evidence="2">
    <location>
        <begin position="108"/>
        <end position="128"/>
    </location>
</feature>
<proteinExistence type="predicted"/>
<feature type="transmembrane region" description="Helical" evidence="2">
    <location>
        <begin position="194"/>
        <end position="211"/>
    </location>
</feature>
<dbReference type="Proteomes" id="UP001174315">
    <property type="component" value="Unassembled WGS sequence"/>
</dbReference>
<reference evidence="3" key="1">
    <citation type="submission" date="2023-07" db="EMBL/GenBank/DDBJ databases">
        <title>Stenotrophomonas isolates from soil.</title>
        <authorList>
            <person name="Sharma V."/>
            <person name="Zur-Pinska J."/>
            <person name="Hay A.G."/>
        </authorList>
    </citation>
    <scope>NUCLEOTIDE SEQUENCE</scope>
    <source>
        <strain evidence="3">C2</strain>
    </source>
</reference>
<feature type="transmembrane region" description="Helical" evidence="2">
    <location>
        <begin position="248"/>
        <end position="275"/>
    </location>
</feature>